<dbReference type="InterPro" id="IPR002925">
    <property type="entry name" value="Dienelactn_hydro"/>
</dbReference>
<comment type="caution">
    <text evidence="2">The sequence shown here is derived from an EMBL/GenBank/DDBJ whole genome shotgun (WGS) entry which is preliminary data.</text>
</comment>
<dbReference type="PANTHER" id="PTHR47668">
    <property type="entry name" value="DIENELACTONE HYDROLASE FAMILY PROTEIN (AFU_ORTHOLOGUE AFUA_6G01940)"/>
    <property type="match status" value="1"/>
</dbReference>
<protein>
    <recommendedName>
        <fullName evidence="1">Dienelactone hydrolase domain-containing protein</fullName>
    </recommendedName>
</protein>
<sequence>MTCEACRTIPPVIAEGYTPKGERSIIGGLGFNITGPSTATTALLAIYDIFGNTPQTTQGADILAERLNALILIPDFFDGDGAKPEWFPTDTIERHGLLMNFVIRKANWTEAAKGMPDLLKVYREIFPGVNRWGAYGLCWGGKVLALASGMEEGCGFGGTVQVHPGLMDKADAEKLTIPHAVLASNEEPADVVQAYKEIIAVNGIGGFVETYENMWHGWMGARADLKGEESAREFIRGYERIAGFVEKYLVD</sequence>
<keyword evidence="3" id="KW-1185">Reference proteome</keyword>
<dbReference type="SUPFAM" id="SSF53474">
    <property type="entry name" value="alpha/beta-Hydrolases"/>
    <property type="match status" value="1"/>
</dbReference>
<feature type="domain" description="Dienelactone hydrolase" evidence="1">
    <location>
        <begin position="36"/>
        <end position="233"/>
    </location>
</feature>
<gene>
    <name evidence="2" type="ORF">BJX66DRAFT_331234</name>
</gene>
<dbReference type="Proteomes" id="UP001610563">
    <property type="component" value="Unassembled WGS sequence"/>
</dbReference>
<proteinExistence type="predicted"/>
<dbReference type="Gene3D" id="3.40.50.1820">
    <property type="entry name" value="alpha/beta hydrolase"/>
    <property type="match status" value="1"/>
</dbReference>
<evidence type="ECO:0000313" key="2">
    <source>
        <dbReference type="EMBL" id="KAL2801050.1"/>
    </source>
</evidence>
<name>A0ABR4GPQ5_9EURO</name>
<dbReference type="PANTHER" id="PTHR47668:SF1">
    <property type="entry name" value="DIENELACTONE HYDROLASE DOMAIN-CONTAINING PROTEIN-RELATED"/>
    <property type="match status" value="1"/>
</dbReference>
<evidence type="ECO:0000313" key="3">
    <source>
        <dbReference type="Proteomes" id="UP001610563"/>
    </source>
</evidence>
<dbReference type="Pfam" id="PF01738">
    <property type="entry name" value="DLH"/>
    <property type="match status" value="1"/>
</dbReference>
<reference evidence="2 3" key="1">
    <citation type="submission" date="2024-07" db="EMBL/GenBank/DDBJ databases">
        <title>Section-level genome sequencing and comparative genomics of Aspergillus sections Usti and Cavernicolus.</title>
        <authorList>
            <consortium name="Lawrence Berkeley National Laboratory"/>
            <person name="Nybo J.L."/>
            <person name="Vesth T.C."/>
            <person name="Theobald S."/>
            <person name="Frisvad J.C."/>
            <person name="Larsen T.O."/>
            <person name="Kjaerboelling I."/>
            <person name="Rothschild-Mancinelli K."/>
            <person name="Lyhne E.K."/>
            <person name="Kogle M.E."/>
            <person name="Barry K."/>
            <person name="Clum A."/>
            <person name="Na H."/>
            <person name="Ledsgaard L."/>
            <person name="Lin J."/>
            <person name="Lipzen A."/>
            <person name="Kuo A."/>
            <person name="Riley R."/>
            <person name="Mondo S."/>
            <person name="Labutti K."/>
            <person name="Haridas S."/>
            <person name="Pangalinan J."/>
            <person name="Salamov A.A."/>
            <person name="Simmons B.A."/>
            <person name="Magnuson J.K."/>
            <person name="Chen J."/>
            <person name="Drula E."/>
            <person name="Henrissat B."/>
            <person name="Wiebenga A."/>
            <person name="Lubbers R.J."/>
            <person name="Gomes A.C."/>
            <person name="Makela M.R."/>
            <person name="Stajich J."/>
            <person name="Grigoriev I.V."/>
            <person name="Mortensen U.H."/>
            <person name="De Vries R.P."/>
            <person name="Baker S.E."/>
            <person name="Andersen M.R."/>
        </authorList>
    </citation>
    <scope>NUCLEOTIDE SEQUENCE [LARGE SCALE GENOMIC DNA]</scope>
    <source>
        <strain evidence="2 3">CBS 209.92</strain>
    </source>
</reference>
<dbReference type="EMBL" id="JBFTWV010000001">
    <property type="protein sequence ID" value="KAL2801050.1"/>
    <property type="molecule type" value="Genomic_DNA"/>
</dbReference>
<accession>A0ABR4GPQ5</accession>
<organism evidence="2 3">
    <name type="scientific">Aspergillus keveii</name>
    <dbReference type="NCBI Taxonomy" id="714993"/>
    <lineage>
        <taxon>Eukaryota</taxon>
        <taxon>Fungi</taxon>
        <taxon>Dikarya</taxon>
        <taxon>Ascomycota</taxon>
        <taxon>Pezizomycotina</taxon>
        <taxon>Eurotiomycetes</taxon>
        <taxon>Eurotiomycetidae</taxon>
        <taxon>Eurotiales</taxon>
        <taxon>Aspergillaceae</taxon>
        <taxon>Aspergillus</taxon>
        <taxon>Aspergillus subgen. Nidulantes</taxon>
    </lineage>
</organism>
<dbReference type="InterPro" id="IPR029058">
    <property type="entry name" value="AB_hydrolase_fold"/>
</dbReference>
<evidence type="ECO:0000259" key="1">
    <source>
        <dbReference type="Pfam" id="PF01738"/>
    </source>
</evidence>